<proteinExistence type="predicted"/>
<keyword evidence="7" id="KW-0067">ATP-binding</keyword>
<dbReference type="Gene3D" id="3.30.565.10">
    <property type="entry name" value="Histidine kinase-like ATPase, C-terminal domain"/>
    <property type="match status" value="1"/>
</dbReference>
<sequence>MEDLNRRCFCGNLTKNECLKETCPYELLENFNSICHDLKNPLNIILSCIQILEIYESSGKIYHQKGLLKKYLNMLKQNSFRLIRLVNNILDVTKIESNLFSIKLTNQDMVRLLENITSSVSEYAISKGISVSFSSNVSEKILAVDPDKVERIMLNLISNAIKFTPVGGNIKISFEDLNDKVLILVQDNGIGMTKEEVKDVFNKYKQMKRNYKENEGTGLGLSLVKKLVELHHGKIWVESKKGKGTKFYLEFPVRLVKEEGIREQNINSLVEKINIEFSDVYQIF</sequence>
<dbReference type="PROSITE" id="PS50109">
    <property type="entry name" value="HIS_KIN"/>
    <property type="match status" value="1"/>
</dbReference>
<evidence type="ECO:0000313" key="11">
    <source>
        <dbReference type="Proteomes" id="UP000242850"/>
    </source>
</evidence>
<dbReference type="RefSeq" id="WP_103896133.1">
    <property type="nucleotide sequence ID" value="NZ_FNUK01000013.1"/>
</dbReference>
<reference evidence="11" key="1">
    <citation type="submission" date="2016-10" db="EMBL/GenBank/DDBJ databases">
        <authorList>
            <person name="Varghese N."/>
            <person name="Submissions S."/>
        </authorList>
    </citation>
    <scope>NUCLEOTIDE SEQUENCE [LARGE SCALE GENOMIC DNA]</scope>
    <source>
        <strain evidence="11">DSM 5463</strain>
    </source>
</reference>
<accession>A0A1H5VCV7</accession>
<keyword evidence="8" id="KW-0902">Two-component regulatory system</keyword>
<evidence type="ECO:0000313" key="10">
    <source>
        <dbReference type="EMBL" id="SEF84926.1"/>
    </source>
</evidence>
<organism evidence="10 11">
    <name type="scientific">Caloramator fervidus</name>
    <dbReference type="NCBI Taxonomy" id="29344"/>
    <lineage>
        <taxon>Bacteria</taxon>
        <taxon>Bacillati</taxon>
        <taxon>Bacillota</taxon>
        <taxon>Clostridia</taxon>
        <taxon>Eubacteriales</taxon>
        <taxon>Clostridiaceae</taxon>
        <taxon>Caloramator</taxon>
    </lineage>
</organism>
<dbReference type="InterPro" id="IPR036890">
    <property type="entry name" value="HATPase_C_sf"/>
</dbReference>
<dbReference type="AlphaFoldDB" id="A0A1H5VCV7"/>
<dbReference type="PRINTS" id="PR00344">
    <property type="entry name" value="BCTRLSENSOR"/>
</dbReference>
<name>A0A1H5VCV7_9CLOT</name>
<dbReference type="PANTHER" id="PTHR43547">
    <property type="entry name" value="TWO-COMPONENT HISTIDINE KINASE"/>
    <property type="match status" value="1"/>
</dbReference>
<dbReference type="FunFam" id="3.30.565.10:FF:000037">
    <property type="entry name" value="Hybrid sensor histidine kinase/response regulator"/>
    <property type="match status" value="1"/>
</dbReference>
<keyword evidence="6 10" id="KW-0418">Kinase</keyword>
<dbReference type="OrthoDB" id="9813394at2"/>
<dbReference type="CDD" id="cd00082">
    <property type="entry name" value="HisKA"/>
    <property type="match status" value="1"/>
</dbReference>
<dbReference type="SUPFAM" id="SSF55874">
    <property type="entry name" value="ATPase domain of HSP90 chaperone/DNA topoisomerase II/histidine kinase"/>
    <property type="match status" value="1"/>
</dbReference>
<evidence type="ECO:0000256" key="6">
    <source>
        <dbReference type="ARBA" id="ARBA00022777"/>
    </source>
</evidence>
<dbReference type="PANTHER" id="PTHR43547:SF2">
    <property type="entry name" value="HYBRID SIGNAL TRANSDUCTION HISTIDINE KINASE C"/>
    <property type="match status" value="1"/>
</dbReference>
<evidence type="ECO:0000256" key="8">
    <source>
        <dbReference type="ARBA" id="ARBA00023012"/>
    </source>
</evidence>
<evidence type="ECO:0000256" key="2">
    <source>
        <dbReference type="ARBA" id="ARBA00012438"/>
    </source>
</evidence>
<keyword evidence="11" id="KW-1185">Reference proteome</keyword>
<dbReference type="Pfam" id="PF02518">
    <property type="entry name" value="HATPase_c"/>
    <property type="match status" value="1"/>
</dbReference>
<keyword evidence="5" id="KW-0547">Nucleotide-binding</keyword>
<dbReference type="GO" id="GO:0000155">
    <property type="term" value="F:phosphorelay sensor kinase activity"/>
    <property type="evidence" value="ECO:0007669"/>
    <property type="project" value="InterPro"/>
</dbReference>
<dbReference type="SUPFAM" id="SSF47384">
    <property type="entry name" value="Homodimeric domain of signal transducing histidine kinase"/>
    <property type="match status" value="1"/>
</dbReference>
<keyword evidence="4" id="KW-0808">Transferase</keyword>
<dbReference type="InterPro" id="IPR003594">
    <property type="entry name" value="HATPase_dom"/>
</dbReference>
<evidence type="ECO:0000256" key="1">
    <source>
        <dbReference type="ARBA" id="ARBA00000085"/>
    </source>
</evidence>
<dbReference type="Pfam" id="PF00512">
    <property type="entry name" value="HisKA"/>
    <property type="match status" value="1"/>
</dbReference>
<dbReference type="SMART" id="SM00387">
    <property type="entry name" value="HATPase_c"/>
    <property type="match status" value="1"/>
</dbReference>
<evidence type="ECO:0000256" key="3">
    <source>
        <dbReference type="ARBA" id="ARBA00022553"/>
    </source>
</evidence>
<dbReference type="SMART" id="SM00388">
    <property type="entry name" value="HisKA"/>
    <property type="match status" value="1"/>
</dbReference>
<dbReference type="InterPro" id="IPR003661">
    <property type="entry name" value="HisK_dim/P_dom"/>
</dbReference>
<evidence type="ECO:0000256" key="4">
    <source>
        <dbReference type="ARBA" id="ARBA00022679"/>
    </source>
</evidence>
<dbReference type="EC" id="2.7.13.3" evidence="2"/>
<dbReference type="GO" id="GO:0005524">
    <property type="term" value="F:ATP binding"/>
    <property type="evidence" value="ECO:0007669"/>
    <property type="project" value="UniProtKB-KW"/>
</dbReference>
<gene>
    <name evidence="10" type="ORF">SAMN05660865_01177</name>
</gene>
<evidence type="ECO:0000256" key="5">
    <source>
        <dbReference type="ARBA" id="ARBA00022741"/>
    </source>
</evidence>
<protein>
    <recommendedName>
        <fullName evidence="2">histidine kinase</fullName>
        <ecNumber evidence="2">2.7.13.3</ecNumber>
    </recommendedName>
</protein>
<keyword evidence="3" id="KW-0597">Phosphoprotein</keyword>
<dbReference type="CDD" id="cd00075">
    <property type="entry name" value="HATPase"/>
    <property type="match status" value="1"/>
</dbReference>
<dbReference type="Proteomes" id="UP000242850">
    <property type="component" value="Unassembled WGS sequence"/>
</dbReference>
<evidence type="ECO:0000259" key="9">
    <source>
        <dbReference type="PROSITE" id="PS50109"/>
    </source>
</evidence>
<dbReference type="InterPro" id="IPR036097">
    <property type="entry name" value="HisK_dim/P_sf"/>
</dbReference>
<feature type="domain" description="Histidine kinase" evidence="9">
    <location>
        <begin position="33"/>
        <end position="255"/>
    </location>
</feature>
<dbReference type="EMBL" id="FNUK01000013">
    <property type="protein sequence ID" value="SEF84926.1"/>
    <property type="molecule type" value="Genomic_DNA"/>
</dbReference>
<evidence type="ECO:0000256" key="7">
    <source>
        <dbReference type="ARBA" id="ARBA00022840"/>
    </source>
</evidence>
<comment type="catalytic activity">
    <reaction evidence="1">
        <text>ATP + protein L-histidine = ADP + protein N-phospho-L-histidine.</text>
        <dbReference type="EC" id="2.7.13.3"/>
    </reaction>
</comment>
<dbReference type="Gene3D" id="1.10.287.130">
    <property type="match status" value="1"/>
</dbReference>
<dbReference type="InterPro" id="IPR005467">
    <property type="entry name" value="His_kinase_dom"/>
</dbReference>
<dbReference type="InterPro" id="IPR004358">
    <property type="entry name" value="Sig_transdc_His_kin-like_C"/>
</dbReference>